<keyword evidence="1" id="KW-0479">Metal-binding</keyword>
<dbReference type="InterPro" id="IPR036236">
    <property type="entry name" value="Znf_C2H2_sf"/>
</dbReference>
<dbReference type="SMART" id="SM00355">
    <property type="entry name" value="ZnF_C2H2"/>
    <property type="match status" value="2"/>
</dbReference>
<evidence type="ECO:0000259" key="2">
    <source>
        <dbReference type="PROSITE" id="PS50157"/>
    </source>
</evidence>
<keyword evidence="1" id="KW-0863">Zinc-finger</keyword>
<sequence>MALADLQYTLGIEASGSLYQYDLDSVGMTRSDSVDSTATYSSEIISPPSPLQGFNKAVPDIFDMANHATMVAKFALDNQYQSETFMPSVITSESVREAIQRAKSRQKEFPERVGVQDVLTKQLYHVFSRHGVNSPPVSVILQEAAHQLLIHLTGFDVPQRCCLAIAVVFVSVQAKLEQASTRRSSIFPAQRPWQIQSSCCAPVCAKQHSLLPERKRNTCSHLGCDKAFSRAADLKRHRQTHLSDDMKKKYRCDYKKCLRHQEAFVRDDHFRDHLRNFHKEDLTRRGKQDEKEWWQTRAKSAVTSGWWRCNKCLLTRVRIKQHGWVCPTCSTHCETQRRQFRQSKSSVIKDREGTWTGTTDER</sequence>
<dbReference type="Proteomes" id="UP000433876">
    <property type="component" value="Unassembled WGS sequence"/>
</dbReference>
<feature type="domain" description="C2H2-type" evidence="2">
    <location>
        <begin position="217"/>
        <end position="246"/>
    </location>
</feature>
<evidence type="ECO:0000256" key="1">
    <source>
        <dbReference type="PROSITE-ProRule" id="PRU00042"/>
    </source>
</evidence>
<dbReference type="VEuPathDB" id="FungiDB:SMAC_06281"/>
<comment type="caution">
    <text evidence="3">The sequence shown here is derived from an EMBL/GenBank/DDBJ whole genome shotgun (WGS) entry which is preliminary data.</text>
</comment>
<protein>
    <recommendedName>
        <fullName evidence="2">C2H2-type domain-containing protein</fullName>
    </recommendedName>
</protein>
<accession>A0A8S9A0I6</accession>
<organism evidence="3 4">
    <name type="scientific">Sordaria macrospora</name>
    <dbReference type="NCBI Taxonomy" id="5147"/>
    <lineage>
        <taxon>Eukaryota</taxon>
        <taxon>Fungi</taxon>
        <taxon>Dikarya</taxon>
        <taxon>Ascomycota</taxon>
        <taxon>Pezizomycotina</taxon>
        <taxon>Sordariomycetes</taxon>
        <taxon>Sordariomycetidae</taxon>
        <taxon>Sordariales</taxon>
        <taxon>Sordariaceae</taxon>
        <taxon>Sordaria</taxon>
    </lineage>
</organism>
<name>A0A8S9A0I6_SORMA</name>
<dbReference type="EMBL" id="NMPR01000014">
    <property type="protein sequence ID" value="KAA8635228.1"/>
    <property type="molecule type" value="Genomic_DNA"/>
</dbReference>
<evidence type="ECO:0000313" key="3">
    <source>
        <dbReference type="EMBL" id="KAA8635228.1"/>
    </source>
</evidence>
<dbReference type="InterPro" id="IPR013087">
    <property type="entry name" value="Znf_C2H2_type"/>
</dbReference>
<dbReference type="PROSITE" id="PS50157">
    <property type="entry name" value="ZINC_FINGER_C2H2_2"/>
    <property type="match status" value="1"/>
</dbReference>
<evidence type="ECO:0000313" key="4">
    <source>
        <dbReference type="Proteomes" id="UP000433876"/>
    </source>
</evidence>
<dbReference type="AlphaFoldDB" id="A0A8S9A0I6"/>
<dbReference type="PROSITE" id="PS00028">
    <property type="entry name" value="ZINC_FINGER_C2H2_1"/>
    <property type="match status" value="1"/>
</dbReference>
<dbReference type="GO" id="GO:0008270">
    <property type="term" value="F:zinc ion binding"/>
    <property type="evidence" value="ECO:0007669"/>
    <property type="project" value="UniProtKB-KW"/>
</dbReference>
<keyword evidence="1" id="KW-0862">Zinc</keyword>
<proteinExistence type="predicted"/>
<dbReference type="OMA" id="MANHATM"/>
<reference evidence="3 4" key="1">
    <citation type="submission" date="2017-07" db="EMBL/GenBank/DDBJ databases">
        <title>Genome sequence of the Sordaria macrospora wild type strain R19027.</title>
        <authorList>
            <person name="Nowrousian M."/>
            <person name="Teichert I."/>
            <person name="Kueck U."/>
        </authorList>
    </citation>
    <scope>NUCLEOTIDE SEQUENCE [LARGE SCALE GENOMIC DNA]</scope>
    <source>
        <strain evidence="3 4">R19027</strain>
        <tissue evidence="3">Mycelium</tissue>
    </source>
</reference>
<dbReference type="Gene3D" id="3.30.160.60">
    <property type="entry name" value="Classic Zinc Finger"/>
    <property type="match status" value="1"/>
</dbReference>
<dbReference type="SUPFAM" id="SSF57667">
    <property type="entry name" value="beta-beta-alpha zinc fingers"/>
    <property type="match status" value="1"/>
</dbReference>
<gene>
    <name evidence="3" type="ORF">SMACR_06281</name>
</gene>